<dbReference type="Pfam" id="PF12780">
    <property type="entry name" value="AAA_8"/>
    <property type="match status" value="1"/>
</dbReference>
<feature type="domain" description="AAA+ ATPase" evidence="15">
    <location>
        <begin position="509"/>
        <end position="644"/>
    </location>
</feature>
<keyword evidence="5" id="KW-0677">Repeat</keyword>
<feature type="domain" description="AAA+ ATPase" evidence="15">
    <location>
        <begin position="1132"/>
        <end position="1305"/>
    </location>
</feature>
<dbReference type="GO" id="GO:0005930">
    <property type="term" value="C:axoneme"/>
    <property type="evidence" value="ECO:0007669"/>
    <property type="project" value="UniProtKB-SubCell"/>
</dbReference>
<dbReference type="Gene3D" id="1.20.140.100">
    <property type="entry name" value="Dynein heavy chain, N-terminal domain 2"/>
    <property type="match status" value="1"/>
</dbReference>
<dbReference type="InterPro" id="IPR043160">
    <property type="entry name" value="Dynein_C_barrel"/>
</dbReference>
<accession>A0A177B0S6</accession>
<dbReference type="FunFam" id="1.10.472.130:FF:000010">
    <property type="entry name" value="Dynein axonemal heavy chain 10"/>
    <property type="match status" value="1"/>
</dbReference>
<dbReference type="EMBL" id="LWCA01000590">
    <property type="protein sequence ID" value="OAF67720.1"/>
    <property type="molecule type" value="Genomic_DNA"/>
</dbReference>
<dbReference type="Gene3D" id="3.10.490.20">
    <property type="match status" value="1"/>
</dbReference>
<dbReference type="SUPFAM" id="SSF52540">
    <property type="entry name" value="P-loop containing nucleoside triphosphate hydrolases"/>
    <property type="match status" value="4"/>
</dbReference>
<keyword evidence="3" id="KW-0963">Cytoplasm</keyword>
<dbReference type="InterPro" id="IPR024317">
    <property type="entry name" value="Dynein_heavy_chain_D4_dom"/>
</dbReference>
<dbReference type="FunFam" id="3.40.50.300:FF:001855">
    <property type="entry name" value="Dynein axonemal heavy chain 10"/>
    <property type="match status" value="1"/>
</dbReference>
<dbReference type="InterPro" id="IPR041466">
    <property type="entry name" value="Dynein_AAA5_ext"/>
</dbReference>
<dbReference type="GO" id="GO:0008569">
    <property type="term" value="F:minus-end-directed microtubule motor activity"/>
    <property type="evidence" value="ECO:0007669"/>
    <property type="project" value="InterPro"/>
</dbReference>
<dbReference type="FunFam" id="3.40.50.300:FF:000044">
    <property type="entry name" value="Dynein heavy chain 5, axonemal"/>
    <property type="match status" value="1"/>
</dbReference>
<evidence type="ECO:0000256" key="8">
    <source>
        <dbReference type="ARBA" id="ARBA00023017"/>
    </source>
</evidence>
<comment type="caution">
    <text evidence="16">The sequence shown here is derived from an EMBL/GenBank/DDBJ whole genome shotgun (WGS) entry which is preliminary data.</text>
</comment>
<dbReference type="FunFam" id="1.20.920.30:FF:000007">
    <property type="entry name" value="Dynein axonemal heavy chain 10"/>
    <property type="match status" value="1"/>
</dbReference>
<feature type="coiled-coil region" evidence="14">
    <location>
        <begin position="1960"/>
        <end position="2015"/>
    </location>
</feature>
<dbReference type="InterPro" id="IPR041658">
    <property type="entry name" value="AAA_lid_11"/>
</dbReference>
<keyword evidence="17" id="KW-1185">Reference proteome</keyword>
<comment type="similarity">
    <text evidence="2">Belongs to the dynein heavy chain family.</text>
</comment>
<dbReference type="InterPro" id="IPR041589">
    <property type="entry name" value="DNAH3_AAA_lid_1"/>
</dbReference>
<dbReference type="GO" id="GO:0007018">
    <property type="term" value="P:microtubule-based movement"/>
    <property type="evidence" value="ECO:0007669"/>
    <property type="project" value="InterPro"/>
</dbReference>
<dbReference type="SMART" id="SM00382">
    <property type="entry name" value="AAA"/>
    <property type="match status" value="4"/>
</dbReference>
<keyword evidence="9 14" id="KW-0175">Coiled coil</keyword>
<keyword evidence="12" id="KW-0206">Cytoskeleton</keyword>
<dbReference type="Gene3D" id="3.20.180.20">
    <property type="entry name" value="Dynein heavy chain, N-terminal domain 2"/>
    <property type="match status" value="1"/>
</dbReference>
<dbReference type="InterPro" id="IPR026983">
    <property type="entry name" value="DHC"/>
</dbReference>
<dbReference type="Gene3D" id="1.10.472.130">
    <property type="match status" value="1"/>
</dbReference>
<evidence type="ECO:0000256" key="3">
    <source>
        <dbReference type="ARBA" id="ARBA00022490"/>
    </source>
</evidence>
<keyword evidence="4" id="KW-0493">Microtubule</keyword>
<dbReference type="FunFam" id="1.20.1270.280:FF:000005">
    <property type="entry name" value="Dynein axonemal heavy chain 10"/>
    <property type="match status" value="1"/>
</dbReference>
<dbReference type="Proteomes" id="UP000078046">
    <property type="component" value="Unassembled WGS sequence"/>
</dbReference>
<dbReference type="FunFam" id="3.40.50.300:FF:000153">
    <property type="entry name" value="Dynein axonemal heavy chain 1"/>
    <property type="match status" value="1"/>
</dbReference>
<evidence type="ECO:0000313" key="16">
    <source>
        <dbReference type="EMBL" id="OAF67720.1"/>
    </source>
</evidence>
<dbReference type="Pfam" id="PF17857">
    <property type="entry name" value="AAA_lid_1"/>
    <property type="match status" value="1"/>
</dbReference>
<comment type="subcellular location">
    <subcellularLocation>
        <location evidence="1">Cytoplasm</location>
        <location evidence="1">Cytoskeleton</location>
        <location evidence="1">Cilium axoneme</location>
    </subcellularLocation>
</comment>
<dbReference type="Gene3D" id="3.40.50.300">
    <property type="entry name" value="P-loop containing nucleotide triphosphate hydrolases"/>
    <property type="match status" value="5"/>
</dbReference>
<dbReference type="Pfam" id="PF18199">
    <property type="entry name" value="Dynein_C"/>
    <property type="match status" value="1"/>
</dbReference>
<evidence type="ECO:0000259" key="15">
    <source>
        <dbReference type="SMART" id="SM00382"/>
    </source>
</evidence>
<evidence type="ECO:0000256" key="10">
    <source>
        <dbReference type="ARBA" id="ARBA00023069"/>
    </source>
</evidence>
<dbReference type="GO" id="GO:0031514">
    <property type="term" value="C:motile cilium"/>
    <property type="evidence" value="ECO:0007669"/>
    <property type="project" value="UniProtKB-ARBA"/>
</dbReference>
<dbReference type="FunFam" id="3.40.50.300:FF:002141">
    <property type="entry name" value="Dynein heavy chain"/>
    <property type="match status" value="1"/>
</dbReference>
<dbReference type="FunFam" id="1.10.8.1220:FF:000001">
    <property type="entry name" value="Dynein axonemal heavy chain 5"/>
    <property type="match status" value="1"/>
</dbReference>
<dbReference type="InterPro" id="IPR043157">
    <property type="entry name" value="Dynein_AAA1S"/>
</dbReference>
<protein>
    <submittedName>
        <fullName evidence="16">1-alpha DHC</fullName>
    </submittedName>
</protein>
<dbReference type="Gene3D" id="1.10.8.710">
    <property type="match status" value="1"/>
</dbReference>
<feature type="domain" description="AAA+ ATPase" evidence="15">
    <location>
        <begin position="1478"/>
        <end position="1635"/>
    </location>
</feature>
<evidence type="ECO:0000256" key="11">
    <source>
        <dbReference type="ARBA" id="ARBA00023175"/>
    </source>
</evidence>
<dbReference type="InterPro" id="IPR042219">
    <property type="entry name" value="AAA_lid_11_sf"/>
</dbReference>
<keyword evidence="13" id="KW-0966">Cell projection</keyword>
<evidence type="ECO:0000313" key="17">
    <source>
        <dbReference type="Proteomes" id="UP000078046"/>
    </source>
</evidence>
<evidence type="ECO:0000256" key="5">
    <source>
        <dbReference type="ARBA" id="ARBA00022737"/>
    </source>
</evidence>
<dbReference type="InterPro" id="IPR004273">
    <property type="entry name" value="Dynein_heavy_D6_P-loop"/>
</dbReference>
<organism evidence="16 17">
    <name type="scientific">Intoshia linei</name>
    <dbReference type="NCBI Taxonomy" id="1819745"/>
    <lineage>
        <taxon>Eukaryota</taxon>
        <taxon>Metazoa</taxon>
        <taxon>Spiralia</taxon>
        <taxon>Lophotrochozoa</taxon>
        <taxon>Mesozoa</taxon>
        <taxon>Orthonectida</taxon>
        <taxon>Rhopaluridae</taxon>
        <taxon>Intoshia</taxon>
    </lineage>
</organism>
<evidence type="ECO:0000256" key="14">
    <source>
        <dbReference type="SAM" id="Coils"/>
    </source>
</evidence>
<evidence type="ECO:0000256" key="9">
    <source>
        <dbReference type="ARBA" id="ARBA00023054"/>
    </source>
</evidence>
<dbReference type="FunFam" id="3.40.50.300:FF:000049">
    <property type="entry name" value="Dynein, axonemal, heavy chain 5"/>
    <property type="match status" value="1"/>
</dbReference>
<dbReference type="InterPro" id="IPR003593">
    <property type="entry name" value="AAA+_ATPase"/>
</dbReference>
<evidence type="ECO:0000256" key="1">
    <source>
        <dbReference type="ARBA" id="ARBA00004430"/>
    </source>
</evidence>
<dbReference type="Gene3D" id="1.20.1270.280">
    <property type="match status" value="1"/>
</dbReference>
<dbReference type="PANTHER" id="PTHR22878:SF63">
    <property type="entry name" value="DYNEIN AXONEMAL HEAVY CHAIN 10"/>
    <property type="match status" value="1"/>
</dbReference>
<dbReference type="OrthoDB" id="10251809at2759"/>
<keyword evidence="7" id="KW-0067">ATP-binding</keyword>
<keyword evidence="8" id="KW-0243">Dynein</keyword>
<dbReference type="InterPro" id="IPR042222">
    <property type="entry name" value="Dynein_2_N"/>
</dbReference>
<dbReference type="Pfam" id="PF03028">
    <property type="entry name" value="Dynein_heavy"/>
    <property type="match status" value="1"/>
</dbReference>
<keyword evidence="6" id="KW-0547">Nucleotide-binding</keyword>
<dbReference type="InterPro" id="IPR027417">
    <property type="entry name" value="P-loop_NTPase"/>
</dbReference>
<dbReference type="Pfam" id="PF12777">
    <property type="entry name" value="MT"/>
    <property type="match status" value="1"/>
</dbReference>
<dbReference type="Gene3D" id="1.10.8.1220">
    <property type="match status" value="1"/>
</dbReference>
<keyword evidence="10" id="KW-0969">Cilium</keyword>
<sequence length="3171" mass="364566">MEEYKLEIKKYEIYKNELVNGQKLFDLPITSYSKLINIQKKMVFLQDIYDIYEKQKNSREEWAQTLWSQLSINTLQEGIDAYSKKLRKINPDSRQLSTWKALESNIINFKDSLPLFLYLKNEALRDRHWKELMEKTGQSFDMNPKTFTLEKIFSMELHRFEAEIIEITWMVVQQKWMYLVGIFISGDIRSQLPDEARKFDDIDETFKQIMNDANKNSNIYNECNVEDRLEKLKYLADGLEKCQKSLNEYLDSKHEELLSILGNSNADCVQEHMIKMFDNISSLKLTQTSTTTSDFSASAMISSENETMEFKTKVNMDGRVEDWMTNVLLEMRRTNRLITKEAVFYYKYNSSRCDCLLKYQGMVCLAVNQIWWTWECEDVFTKVKNGSKMAMKEYSKYLKEQLNELVFKIRSPLEKNDRKKFNTCLIIDVHARDIISNFVRDSILDAREFEWESQLRFYWIKETDNLIIKQCTGTFFYGYEYMGLNGRLVITPLTDRIYLTLTQALSMKLGGAPAGPAGTGKTETVKDLAKALGLLCVVTNCGEGMDYKALGKILSGLCQCGAWGCFDEFNRIDISVLSVISTRLATIRNALLLNLKKFHFEGDEIELDQRVGIFITMNPGYAGRTELPESIKTLFRPVVVIVPDMQQICQIMLFSEGFLDATILAKKMTVLYKLASEQLSKQHHYDFGLRALKSVLVMAGELKRTSPDLAENMVLMRALRDMNLPKFIYEDVPLFLGLISDLFPGLDCPRVRYPEFNDAVDNVLLKNNYILMSHQADKVIQLYETMMTRHTTMIVGPTGGGKSVIIKTLAETQTKLGTPTKLFVLNPKERSVVELYGILDTTTRDWTDGLLSNIFREINRPTEKNEKRYIVFDGDVDALWIENMNSVMDDNRILTLANGERIRLQKKCALLFEVHDLQYASPATISRCGMVYVDPKNLGYEPFWKKWINLFTEKDDRNQLDFLYKKYVTVLIELIFEGVQEGDQCQPLKCIIPLTNLNLITQLTNVLDCLLNGNRSNVTNDSLEMTFIYALYWSLGASLITESQGSFDSHLKLLASMTEKSGEKDICGIGELPTFYNTLYFYFWDVEKKVWISWVDIVPEYIHNPEVKFSNILVPTVDTVRAVWLLNCQLKINRPILLVGDTGTSKTATIMSLLRSIPNESHIKLILNFSNRTSSLDVQKSIESNVEKRTKDTYGPPPGKKLLVFIDDMNMPQVDIYGTQQPIALLKLLLERGGIYDRGKDLNWKGIKSMSWITAMGTPGAGRNEVDPRFISLFTVYNMTDPSDLTLKHIFNSILSGHFEFFSDEVKNMVSKITNITLQLYKYIIKNLPPTPSKFHYIFNMRDLSRIYNGLCFSTLSTLNNKASILRLWRHECTRVFMDRLISNDGKNVLNKLNEIVNINFEKESDFVLRDPCMYGYFLNNLNDTDTCYQDVNDHAAAKNVLIELLNDYNQINNKMNLVLFNDAIEHIARLHRILMTQNGNALLIGVSGSGKQSITRLAAYAAKCNIFSIMLNRGYNIASFSDDLKLLYYSLGIEDKKNVFLFTDQHVTNEGFLEMINNMLTSGMVPTLYADDEKDEIIEQMRNEAFQKEGVIAKENIWNYFVSKCRNNLHVVIAMSPIGEILRTRCRNFPGLVNNTTIDWYFPWPKDALYSVASVYLETEVSLISAEHKENIINRAVEMHIDVGKMTVEFQQKLRRDNYVTPKNYLDLLNNYIKLLNQKDNFIESQCKRLSGGMKKIAEASVELNILNEKLAVQKVAVTEKTTACEGLLEEIITGTDKATTKKQLATNKGIEVQIQSKEIGVQKLDAEAALAEALPALEAARLALDDLDKSDVTEIRFTVPLIIIILMTIYSSFAKPPKPVQTICECIVVMKGIREVSWKSAKGMMSEGNFLKSLKEMDVDSISPKQIATVKGFLKELDMTVEVMKDKSKAGAGLMKFVQAVVGYCDVAREVKPKRDRVAKLEKSFHQSKRELDKINREVDSLEKELSNLNKKYEEATLERKQLTEETEIMERRLIAADKLITGLGSEKIRWQSELNDLKEKQIRLLGDCLIGAGFLSYVGAFSWEYRNRLIYEMWVKEVKNANIPLSEDFCIENILTNDVEISKWTSEGLPPDELSIQNGILTTLASRFPLCIDPQQQAINWIKKRELENNLKVNTFNDAEFSKQLELAIKYGFPFLFQDVDEYIDPIIDNVLEKNVKGDKGSEFVIVGDKEIDFDPTFQLYLTTKLSNPKYSPDIYGKSMLINYTVTLKGLEDQLLSVIVKSERKELEDKRERLIQETSHNKRLLKDLEDSLLRELSATTGNMLDNVELISTLEETKSKAKEVSEKLKLGSKTAKEIDIMRDDYRVVAKRGAILFFVLYEISSINNMYQYSLSAYLNVFRFSLKRSMPDTLLNNRLNNIMDTLTFNIYNYGCTGIFEKHKLLFSLQIAIKFELNNNNISTEELQFFIKGNLALEKSSRQKTITWISEQGWEDIIELQRSFPNVFNSICDNIEENLIEWKTWYDSEAPESTPLPNPYEANLSQFQKLMILRCIRIDRVYRAVTVYVSDILGERFVTPPIINFESIYEQSSPTTPIIFILSAGSDPTSDLFKLAERIDFGVNKVKVLSLGQGQEKLAIQLLEMCISRGNWLLLQNCHLLVKWLYSLEKELEKLTKTHPDFRLWLTTEPVESFPIGILQQSLKVVTEPPNGLKLNMRNTYFRITHSTKAECNHEAFPSILFVLTFFHAVVQERRKYGKIGWNISYDFNDSDLDVCHGILITYLNKAIENEDQRIPWASLKYLIGEVMYGGRAIDNYDRRILKCYMDEYMGDFIFDTFQPFHFFKNNNFDYYIPELSSNMKVYIEYIESLPLGNTPEVFGLHANAEIGYYTQAAKSMWSQLVELQPKTNDSGNSISRDDFISKIGSEIQDKLPELFDIVKLHKASGINISPTMVVLFQELERFNKLLNKMITSLSLLQKALIGEVGMSAELDDVANSLFNGQIPTIWKKLAPATLKNLGSWITHFLKRFDQYNYWVTENEPAIIWLSGLHIPESYLTAMIQSVSRKNGWSLDKCALFTTMTYYEDSEEVTERPLQGCFVSGIYLEGAMWDTKNSCLIKQKPKKLIQKLPIMKIIPIETHKIKLQNTYLVPVYVTSERRNAMGVGLVFEAFLNTTQHESHWTLQGVALILNTD</sequence>
<dbReference type="Pfam" id="PF12781">
    <property type="entry name" value="AAA_9"/>
    <property type="match status" value="1"/>
</dbReference>
<dbReference type="InterPro" id="IPR041228">
    <property type="entry name" value="Dynein_C"/>
</dbReference>
<dbReference type="GO" id="GO:0030286">
    <property type="term" value="C:dynein complex"/>
    <property type="evidence" value="ECO:0007669"/>
    <property type="project" value="UniProtKB-KW"/>
</dbReference>
<evidence type="ECO:0000256" key="12">
    <source>
        <dbReference type="ARBA" id="ARBA00023212"/>
    </source>
</evidence>
<dbReference type="GO" id="GO:0045505">
    <property type="term" value="F:dynein intermediate chain binding"/>
    <property type="evidence" value="ECO:0007669"/>
    <property type="project" value="InterPro"/>
</dbReference>
<dbReference type="Gene3D" id="1.20.58.1120">
    <property type="match status" value="1"/>
</dbReference>
<dbReference type="InterPro" id="IPR024743">
    <property type="entry name" value="Dynein_HC_stalk"/>
</dbReference>
<dbReference type="Gene3D" id="1.10.8.720">
    <property type="entry name" value="Region D6 of dynein motor"/>
    <property type="match status" value="1"/>
</dbReference>
<dbReference type="Pfam" id="PF17852">
    <property type="entry name" value="Dynein_AAA_lid"/>
    <property type="match status" value="1"/>
</dbReference>
<name>A0A177B0S6_9BILA</name>
<evidence type="ECO:0000256" key="2">
    <source>
        <dbReference type="ARBA" id="ARBA00008887"/>
    </source>
</evidence>
<gene>
    <name evidence="16" type="ORF">A3Q56_04551</name>
</gene>
<dbReference type="Gene3D" id="6.10.140.1060">
    <property type="match status" value="1"/>
</dbReference>
<keyword evidence="11" id="KW-0505">Motor protein</keyword>
<dbReference type="InterPro" id="IPR042228">
    <property type="entry name" value="Dynein_linker_3"/>
</dbReference>
<dbReference type="FunFam" id="1.20.58.1120:FF:000008">
    <property type="entry name" value="Dynein heavy chain 10, axonemal"/>
    <property type="match status" value="1"/>
</dbReference>
<reference evidence="16 17" key="1">
    <citation type="submission" date="2016-04" db="EMBL/GenBank/DDBJ databases">
        <title>The genome of Intoshia linei affirms orthonectids as highly simplified spiralians.</title>
        <authorList>
            <person name="Mikhailov K.V."/>
            <person name="Slusarev G.S."/>
            <person name="Nikitin M.A."/>
            <person name="Logacheva M.D."/>
            <person name="Penin A."/>
            <person name="Aleoshin V."/>
            <person name="Panchin Y.V."/>
        </authorList>
    </citation>
    <scope>NUCLEOTIDE SEQUENCE [LARGE SCALE GENOMIC DNA]</scope>
    <source>
        <strain evidence="16">Intl2013</strain>
        <tissue evidence="16">Whole animal</tissue>
    </source>
</reference>
<dbReference type="Pfam" id="PF12775">
    <property type="entry name" value="AAA_7"/>
    <property type="match status" value="1"/>
</dbReference>
<dbReference type="PANTHER" id="PTHR22878">
    <property type="entry name" value="DYNEIN HEAVY CHAIN 6, AXONEMAL-LIKE-RELATED"/>
    <property type="match status" value="1"/>
</dbReference>
<dbReference type="GO" id="GO:0005874">
    <property type="term" value="C:microtubule"/>
    <property type="evidence" value="ECO:0007669"/>
    <property type="project" value="UniProtKB-KW"/>
</dbReference>
<dbReference type="Pfam" id="PF08393">
    <property type="entry name" value="DHC_N2"/>
    <property type="match status" value="2"/>
</dbReference>
<proteinExistence type="inferred from homology"/>
<evidence type="ECO:0000256" key="6">
    <source>
        <dbReference type="ARBA" id="ARBA00022741"/>
    </source>
</evidence>
<dbReference type="GO" id="GO:0051959">
    <property type="term" value="F:dynein light intermediate chain binding"/>
    <property type="evidence" value="ECO:0007669"/>
    <property type="project" value="InterPro"/>
</dbReference>
<dbReference type="Pfam" id="PF18198">
    <property type="entry name" value="AAA_lid_11"/>
    <property type="match status" value="1"/>
</dbReference>
<dbReference type="InterPro" id="IPR013602">
    <property type="entry name" value="Dynein_heavy_linker"/>
</dbReference>
<evidence type="ECO:0000256" key="4">
    <source>
        <dbReference type="ARBA" id="ARBA00022701"/>
    </source>
</evidence>
<evidence type="ECO:0000256" key="7">
    <source>
        <dbReference type="ARBA" id="ARBA00022840"/>
    </source>
</evidence>
<dbReference type="Pfam" id="PF12774">
    <property type="entry name" value="AAA_6"/>
    <property type="match status" value="1"/>
</dbReference>
<feature type="domain" description="AAA+ ATPase" evidence="15">
    <location>
        <begin position="788"/>
        <end position="936"/>
    </location>
</feature>
<dbReference type="FunFam" id="3.10.490.20:FF:000006">
    <property type="entry name" value="Dynein axonemal heavy chain 10"/>
    <property type="match status" value="1"/>
</dbReference>
<dbReference type="FunFam" id="1.10.8.720:FF:000005">
    <property type="entry name" value="Dynein axonemal heavy chain 10"/>
    <property type="match status" value="1"/>
</dbReference>
<dbReference type="InterPro" id="IPR035699">
    <property type="entry name" value="AAA_6"/>
</dbReference>
<dbReference type="Gene3D" id="1.20.920.30">
    <property type="match status" value="1"/>
</dbReference>
<dbReference type="GO" id="GO:0005524">
    <property type="term" value="F:ATP binding"/>
    <property type="evidence" value="ECO:0007669"/>
    <property type="project" value="UniProtKB-KW"/>
</dbReference>
<evidence type="ECO:0000256" key="13">
    <source>
        <dbReference type="ARBA" id="ARBA00023273"/>
    </source>
</evidence>
<dbReference type="InterPro" id="IPR035706">
    <property type="entry name" value="AAA_9"/>
</dbReference>
<dbReference type="FunFam" id="1.10.8.710:FF:000002">
    <property type="entry name" value="dynein heavy chain 17, axonemal"/>
    <property type="match status" value="1"/>
</dbReference>
<dbReference type="FunFam" id="1.20.920.20:FF:000001">
    <property type="entry name" value="dynein heavy chain 2, axonemal"/>
    <property type="match status" value="1"/>
</dbReference>
<dbReference type="Gene3D" id="1.20.920.20">
    <property type="match status" value="1"/>
</dbReference>